<evidence type="ECO:0000313" key="2">
    <source>
        <dbReference type="EMBL" id="MFC6381168.1"/>
    </source>
</evidence>
<dbReference type="Proteomes" id="UP001596264">
    <property type="component" value="Unassembled WGS sequence"/>
</dbReference>
<accession>A0ABW1W974</accession>
<dbReference type="PANTHER" id="PTHR40396">
    <property type="entry name" value="ATPASE-LIKE PROTEIN"/>
    <property type="match status" value="1"/>
</dbReference>
<keyword evidence="3" id="KW-1185">Reference proteome</keyword>
<dbReference type="Pfam" id="PF13304">
    <property type="entry name" value="AAA_21"/>
    <property type="match status" value="1"/>
</dbReference>
<dbReference type="RefSeq" id="WP_201561340.1">
    <property type="nucleotide sequence ID" value="NZ_CAJGZK010000002.1"/>
</dbReference>
<proteinExistence type="predicted"/>
<dbReference type="SUPFAM" id="SSF52540">
    <property type="entry name" value="P-loop containing nucleoside triphosphate hydrolases"/>
    <property type="match status" value="1"/>
</dbReference>
<sequence>MITYIRFNNFYSYSESTEVSFSLGKQPTKTDYDFYVDTTQDQYRLNKVTAVLGANGSGKTQLLKAIAFLRWFMCESTSSLDSEQPISFSQFALSNDEFSEFEFGFLLKNADGIYDEYRYELTLTQHSVVKEALYKKTSSQFSYVFIRHHDGDELNYKHRNFVIPSLADDVKKNASLISYANLLDEPLAEAVFDMFNHYKTNVVSMGRLGSLSQSIPEMTELFAKDDGLKQTAEKLLCQFDTGIDEINIKSVMMVNEGKQQEVLLPFGVHKVGDESFELMIYEESNGTQSAYSLLGLILPVLKNGGVAIIDELDNDLHPLLLPAIFDLFRSSHHNPYNAQLIFSCHTPEVFNLLNKHQIYLVEKYEQASEAWRLDEMEGIRNDDNLYAKYMAGAFDAIPNL</sequence>
<organism evidence="2 3">
    <name type="scientific">Psychrobacter glacincola</name>
    <dbReference type="NCBI Taxonomy" id="56810"/>
    <lineage>
        <taxon>Bacteria</taxon>
        <taxon>Pseudomonadati</taxon>
        <taxon>Pseudomonadota</taxon>
        <taxon>Gammaproteobacteria</taxon>
        <taxon>Moraxellales</taxon>
        <taxon>Moraxellaceae</taxon>
        <taxon>Psychrobacter</taxon>
    </lineage>
</organism>
<protein>
    <submittedName>
        <fullName evidence="2">ATP/GTP-binding protein</fullName>
    </submittedName>
</protein>
<dbReference type="InterPro" id="IPR027417">
    <property type="entry name" value="P-loop_NTPase"/>
</dbReference>
<dbReference type="EMBL" id="JBHSTZ010000021">
    <property type="protein sequence ID" value="MFC6381168.1"/>
    <property type="molecule type" value="Genomic_DNA"/>
</dbReference>
<dbReference type="InterPro" id="IPR003959">
    <property type="entry name" value="ATPase_AAA_core"/>
</dbReference>
<comment type="caution">
    <text evidence="2">The sequence shown here is derived from an EMBL/GenBank/DDBJ whole genome shotgun (WGS) entry which is preliminary data.</text>
</comment>
<evidence type="ECO:0000313" key="3">
    <source>
        <dbReference type="Proteomes" id="UP001596264"/>
    </source>
</evidence>
<dbReference type="Gene3D" id="3.40.50.300">
    <property type="entry name" value="P-loop containing nucleotide triphosphate hydrolases"/>
    <property type="match status" value="1"/>
</dbReference>
<gene>
    <name evidence="2" type="ORF">ACFP58_06800</name>
</gene>
<name>A0ABW1W974_9GAMM</name>
<reference evidence="3" key="1">
    <citation type="journal article" date="2019" name="Int. J. Syst. Evol. Microbiol.">
        <title>The Global Catalogue of Microorganisms (GCM) 10K type strain sequencing project: providing services to taxonomists for standard genome sequencing and annotation.</title>
        <authorList>
            <consortium name="The Broad Institute Genomics Platform"/>
            <consortium name="The Broad Institute Genome Sequencing Center for Infectious Disease"/>
            <person name="Wu L."/>
            <person name="Ma J."/>
        </authorList>
    </citation>
    <scope>NUCLEOTIDE SEQUENCE [LARGE SCALE GENOMIC DNA]</scope>
    <source>
        <strain evidence="3">CCM 2050</strain>
    </source>
</reference>
<feature type="domain" description="ATPase AAA-type core" evidence="1">
    <location>
        <begin position="48"/>
        <end position="349"/>
    </location>
</feature>
<evidence type="ECO:0000259" key="1">
    <source>
        <dbReference type="Pfam" id="PF13304"/>
    </source>
</evidence>
<dbReference type="PANTHER" id="PTHR40396:SF1">
    <property type="entry name" value="ATPASE AAA-TYPE CORE DOMAIN-CONTAINING PROTEIN"/>
    <property type="match status" value="1"/>
</dbReference>